<keyword evidence="1" id="KW-1133">Transmembrane helix</keyword>
<dbReference type="RefSeq" id="WP_202344867.1">
    <property type="nucleotide sequence ID" value="NZ_BAAAPI010000006.1"/>
</dbReference>
<comment type="caution">
    <text evidence="2">The sequence shown here is derived from an EMBL/GenBank/DDBJ whole genome shotgun (WGS) entry which is preliminary data.</text>
</comment>
<proteinExistence type="predicted"/>
<feature type="transmembrane region" description="Helical" evidence="1">
    <location>
        <begin position="77"/>
        <end position="97"/>
    </location>
</feature>
<keyword evidence="1" id="KW-0812">Transmembrane</keyword>
<dbReference type="EMBL" id="QYAC01000004">
    <property type="protein sequence ID" value="MBL3679437.1"/>
    <property type="molecule type" value="Genomic_DNA"/>
</dbReference>
<gene>
    <name evidence="2" type="ORF">D3230_09080</name>
</gene>
<feature type="transmembrane region" description="Helical" evidence="1">
    <location>
        <begin position="230"/>
        <end position="248"/>
    </location>
</feature>
<feature type="transmembrane region" description="Helical" evidence="1">
    <location>
        <begin position="298"/>
        <end position="322"/>
    </location>
</feature>
<sequence length="374" mass="40073">MLGRSPHEPHRVASPLELFFDLVFVVAVSQASQNLHHGIVAGHAATATLAYAMIFFAIWWAWMNFTWFASAFDTDDWLYRSMTILQMGGVLVLAAGVPGAMTEGSWTLVTFGYVIMRIAMIGQWVRLAVSDPAHRVVATRCATGIAVVQLCWVARLALPAEAQMWTFWLAAALEMLVPVWAERRQQTPWHPHHVAERFGLFTLILLGESLLASANAIIDAGAARNAFSGLILLAVTGLLIAAGMWWMYFSFEQGDRMATARSGFGFGYGHYVLFAAAGAVSAGIEVELDLVTGEAADLAAPVASAALAVPVGLFMCAVWLLLLRTRLSAPANVVFLGAAAAVLLSIVVPLATVVVAAVAVVLAVIVVETQRARA</sequence>
<feature type="transmembrane region" description="Helical" evidence="1">
    <location>
        <begin position="137"/>
        <end position="158"/>
    </location>
</feature>
<evidence type="ECO:0000313" key="3">
    <source>
        <dbReference type="Proteomes" id="UP001645859"/>
    </source>
</evidence>
<feature type="transmembrane region" description="Helical" evidence="1">
    <location>
        <begin position="334"/>
        <end position="367"/>
    </location>
</feature>
<keyword evidence="1" id="KW-0472">Membrane</keyword>
<accession>A0ABS1SFU8</accession>
<name>A0ABS1SFU8_9MICO</name>
<dbReference type="Pfam" id="PF06772">
    <property type="entry name" value="LtrA"/>
    <property type="match status" value="1"/>
</dbReference>
<evidence type="ECO:0000256" key="1">
    <source>
        <dbReference type="SAM" id="Phobius"/>
    </source>
</evidence>
<dbReference type="Proteomes" id="UP001645859">
    <property type="component" value="Unassembled WGS sequence"/>
</dbReference>
<dbReference type="PANTHER" id="PTHR36840">
    <property type="entry name" value="BLL5714 PROTEIN"/>
    <property type="match status" value="1"/>
</dbReference>
<feature type="transmembrane region" description="Helical" evidence="1">
    <location>
        <begin position="104"/>
        <end position="125"/>
    </location>
</feature>
<feature type="transmembrane region" description="Helical" evidence="1">
    <location>
        <begin position="201"/>
        <end position="218"/>
    </location>
</feature>
<feature type="transmembrane region" description="Helical" evidence="1">
    <location>
        <begin position="268"/>
        <end position="286"/>
    </location>
</feature>
<dbReference type="InterPro" id="IPR010640">
    <property type="entry name" value="Low_temperature_requirement_A"/>
</dbReference>
<organism evidence="2 3">
    <name type="scientific">Leucobacter chromiireducens subsp. solipictus</name>
    <dbReference type="NCBI Taxonomy" id="398235"/>
    <lineage>
        <taxon>Bacteria</taxon>
        <taxon>Bacillati</taxon>
        <taxon>Actinomycetota</taxon>
        <taxon>Actinomycetes</taxon>
        <taxon>Micrococcales</taxon>
        <taxon>Microbacteriaceae</taxon>
        <taxon>Leucobacter</taxon>
    </lineage>
</organism>
<evidence type="ECO:0000313" key="2">
    <source>
        <dbReference type="EMBL" id="MBL3679437.1"/>
    </source>
</evidence>
<reference evidence="2 3" key="1">
    <citation type="submission" date="2018-09" db="EMBL/GenBank/DDBJ databases">
        <title>Comparative genomics of Leucobacter spp.</title>
        <authorList>
            <person name="Reis A.C."/>
            <person name="Kolvenbach B.A."/>
            <person name="Corvini P.F.X."/>
            <person name="Nunes O.C."/>
        </authorList>
    </citation>
    <scope>NUCLEOTIDE SEQUENCE [LARGE SCALE GENOMIC DNA]</scope>
    <source>
        <strain evidence="2 3">TAN 31504</strain>
    </source>
</reference>
<keyword evidence="3" id="KW-1185">Reference proteome</keyword>
<protein>
    <submittedName>
        <fullName evidence="2">Low temperature requirement protein A</fullName>
    </submittedName>
</protein>
<feature type="transmembrane region" description="Helical" evidence="1">
    <location>
        <begin position="40"/>
        <end position="62"/>
    </location>
</feature>
<dbReference type="PANTHER" id="PTHR36840:SF1">
    <property type="entry name" value="BLL5714 PROTEIN"/>
    <property type="match status" value="1"/>
</dbReference>